<keyword evidence="1" id="KW-1133">Transmembrane helix</keyword>
<dbReference type="RefSeq" id="WP_254011634.1">
    <property type="nucleotide sequence ID" value="NZ_JAMZMM010000077.1"/>
</dbReference>
<dbReference type="Gene3D" id="1.20.1640.10">
    <property type="entry name" value="Multidrug efflux transporter AcrB transmembrane domain"/>
    <property type="match status" value="2"/>
</dbReference>
<organism evidence="2 3">
    <name type="scientific">Limnofasciculus baicalensis BBK-W-15</name>
    <dbReference type="NCBI Taxonomy" id="2699891"/>
    <lineage>
        <taxon>Bacteria</taxon>
        <taxon>Bacillati</taxon>
        <taxon>Cyanobacteriota</taxon>
        <taxon>Cyanophyceae</taxon>
        <taxon>Coleofasciculales</taxon>
        <taxon>Coleofasciculaceae</taxon>
        <taxon>Limnofasciculus</taxon>
        <taxon>Limnofasciculus baicalensis</taxon>
    </lineage>
</organism>
<feature type="transmembrane region" description="Helical" evidence="1">
    <location>
        <begin position="429"/>
        <end position="452"/>
    </location>
</feature>
<feature type="transmembrane region" description="Helical" evidence="1">
    <location>
        <begin position="12"/>
        <end position="31"/>
    </location>
</feature>
<dbReference type="PANTHER" id="PTHR32063:SF77">
    <property type="entry name" value="ACR FAMILY TRANSPORT PROTEIN"/>
    <property type="match status" value="1"/>
</dbReference>
<proteinExistence type="predicted"/>
<dbReference type="Pfam" id="PF00873">
    <property type="entry name" value="ACR_tran"/>
    <property type="match status" value="1"/>
</dbReference>
<gene>
    <name evidence="2" type="ORF">NJ959_10245</name>
</gene>
<dbReference type="InterPro" id="IPR027463">
    <property type="entry name" value="AcrB_DN_DC_subdom"/>
</dbReference>
<dbReference type="Gene3D" id="3.30.2090.10">
    <property type="entry name" value="Multidrug efflux transporter AcrB TolC docking domain, DN and DC subdomains"/>
    <property type="match status" value="2"/>
</dbReference>
<dbReference type="GO" id="GO:0005886">
    <property type="term" value="C:plasma membrane"/>
    <property type="evidence" value="ECO:0007669"/>
    <property type="project" value="TreeGrafter"/>
</dbReference>
<feature type="transmembrane region" description="Helical" evidence="1">
    <location>
        <begin position="914"/>
        <end position="934"/>
    </location>
</feature>
<dbReference type="EMBL" id="JAMZMM010000077">
    <property type="protein sequence ID" value="MCP2728843.1"/>
    <property type="molecule type" value="Genomic_DNA"/>
</dbReference>
<dbReference type="Gene3D" id="3.30.70.1430">
    <property type="entry name" value="Multidrug efflux transporter AcrB pore domain"/>
    <property type="match status" value="2"/>
</dbReference>
<feature type="transmembrane region" description="Helical" evidence="1">
    <location>
        <begin position="888"/>
        <end position="907"/>
    </location>
</feature>
<dbReference type="SUPFAM" id="SSF82693">
    <property type="entry name" value="Multidrug efflux transporter AcrB pore domain, PN1, PN2, PC1 and PC2 subdomains"/>
    <property type="match status" value="3"/>
</dbReference>
<keyword evidence="3" id="KW-1185">Reference proteome</keyword>
<feature type="transmembrane region" description="Helical" evidence="1">
    <location>
        <begin position="387"/>
        <end position="408"/>
    </location>
</feature>
<dbReference type="Gene3D" id="3.30.70.1440">
    <property type="entry name" value="Multidrug efflux transporter AcrB pore domain"/>
    <property type="match status" value="1"/>
</dbReference>
<feature type="transmembrane region" description="Helical" evidence="1">
    <location>
        <begin position="557"/>
        <end position="577"/>
    </location>
</feature>
<name>A0AAE3GS43_9CYAN</name>
<dbReference type="PRINTS" id="PR00702">
    <property type="entry name" value="ACRIFLAVINRP"/>
</dbReference>
<dbReference type="SUPFAM" id="SSF82714">
    <property type="entry name" value="Multidrug efflux transporter AcrB TolC docking domain, DN and DC subdomains"/>
    <property type="match status" value="2"/>
</dbReference>
<accession>A0AAE3GS43</accession>
<keyword evidence="1" id="KW-0812">Transmembrane</keyword>
<comment type="caution">
    <text evidence="2">The sequence shown here is derived from an EMBL/GenBank/DDBJ whole genome shotgun (WGS) entry which is preliminary data.</text>
</comment>
<protein>
    <submittedName>
        <fullName evidence="2">Efflux RND transporter permease subunit</fullName>
    </submittedName>
</protein>
<feature type="transmembrane region" description="Helical" evidence="1">
    <location>
        <begin position="1017"/>
        <end position="1043"/>
    </location>
</feature>
<evidence type="ECO:0000313" key="3">
    <source>
        <dbReference type="Proteomes" id="UP001204953"/>
    </source>
</evidence>
<dbReference type="PANTHER" id="PTHR32063">
    <property type="match status" value="1"/>
</dbReference>
<sequence>MSFNISEWSIRKPVPTIVLFIILTVFGWMSFTQLGIDASPNIDVPAVSVTVTQPGAGPVELETQVTKKVEDAIAGLGNIDNISSTVNDGVSSTVVNFVLGTDSDRATNDVRNAISQIRQNLPADVNEPVVRRLEFAGGAIMTYAVVSDKLSVEDLSYLVDQNISRALLSVQGVAQVRRIGGVDREIRVDLDPSSLQALGITATQVNDQIRAFNINLPGGRGEIGGSEQSIRTLGSAANVEVLKSYEITLPNGGSTTLSSLGEVVNGYGEARSAALFNGKPVVAFQILRSTGSTLVTVEEGVRKAVEKLPQTLPPDVKLELIFTRANTIRESYKGTIDDLISASVLAVIVIMLFLRNWRATLITAFALPLSIIPTFAVQKMLGYTLNSMTLLALALAIGNLVDDAVVEIENMDRHMDMGKSPFKAALDSSAEVGLAVLASAATIIAVFLPVAFMGGVPGQFFQPFGVTVAISTIFSTLVARTVTPMMGAYLLKGKIGNREKGIGKKKEGKVKNKFSFSIFPFTRSKSPRQTSQPSAAKSAVKSHPYRSLLQWSLRHKLTTIALAIAFFIGSLMLLPLIPKGFVDSGDLGLSTVSLELPPGSTLKDTIEVAKQAQKIIEKNPTVNSVLTTVGASSSGGVNQGSISIQLKPKEERPQKDGKTISQVDFEKELRPEFRQIPGARISFDSQGGRGGRKDLSIVLKSENPDALIQAANDLEKQMRSIPGLVEVVSTASLVKPEILVIPDPARAADLGVTVQAIARTASLATIGDNPSNLAKFNLPDRQIPIRVQIDPKARNDIDTIKNLQVPTKNNTLVPLISVADIKFGSGPAQIDRFDRSRKVSVDANLEGIVLGQAVAAVKQLPAMNPLPPGVVQQPAGDAKIMGDIFGRFGSALSFAVMCIYAILVLLYNNFLYPIAIMAALPLSLGGALLGLMIAQKSLGLYALIGIVLLMGIVTKNSILLVDYALINLEEGKSQHQAVINAGISRLRPILMTSLATIAGTLPLALGVGAGAEVKSPMGLAVMGGFTTSTLLTLVVVPVLFCYVDNLQNWLGRLFGGKKKTKTIDNFEMIEDIDELEDAMAQGNGKEK</sequence>
<feature type="transmembrane region" description="Helical" evidence="1">
    <location>
        <begin position="940"/>
        <end position="968"/>
    </location>
</feature>
<feature type="transmembrane region" description="Helical" evidence="1">
    <location>
        <begin position="361"/>
        <end position="381"/>
    </location>
</feature>
<reference evidence="2" key="1">
    <citation type="submission" date="2022-06" db="EMBL/GenBank/DDBJ databases">
        <title>New cyanobacteria of genus Symplocastrum in benthos of Lake Baikal.</title>
        <authorList>
            <person name="Sorokovikova E."/>
            <person name="Tikhonova I."/>
            <person name="Krasnopeev A."/>
            <person name="Evseev P."/>
            <person name="Gladkikh A."/>
            <person name="Belykh O."/>
        </authorList>
    </citation>
    <scope>NUCLEOTIDE SEQUENCE</scope>
    <source>
        <strain evidence="2">BBK-W-15</strain>
    </source>
</reference>
<evidence type="ECO:0000313" key="2">
    <source>
        <dbReference type="EMBL" id="MCP2728843.1"/>
    </source>
</evidence>
<dbReference type="Gene3D" id="3.30.70.1320">
    <property type="entry name" value="Multidrug efflux transporter AcrB pore domain like"/>
    <property type="match status" value="1"/>
</dbReference>
<evidence type="ECO:0000256" key="1">
    <source>
        <dbReference type="SAM" id="Phobius"/>
    </source>
</evidence>
<dbReference type="AlphaFoldDB" id="A0AAE3GS43"/>
<dbReference type="InterPro" id="IPR001036">
    <property type="entry name" value="Acrflvin-R"/>
</dbReference>
<dbReference type="Proteomes" id="UP001204953">
    <property type="component" value="Unassembled WGS sequence"/>
</dbReference>
<feature type="transmembrane region" description="Helical" evidence="1">
    <location>
        <begin position="339"/>
        <end position="354"/>
    </location>
</feature>
<keyword evidence="1" id="KW-0472">Membrane</keyword>
<dbReference type="GO" id="GO:0042910">
    <property type="term" value="F:xenobiotic transmembrane transporter activity"/>
    <property type="evidence" value="ECO:0007669"/>
    <property type="project" value="TreeGrafter"/>
</dbReference>
<feature type="transmembrane region" description="Helical" evidence="1">
    <location>
        <begin position="464"/>
        <end position="491"/>
    </location>
</feature>
<dbReference type="SUPFAM" id="SSF82866">
    <property type="entry name" value="Multidrug efflux transporter AcrB transmembrane domain"/>
    <property type="match status" value="2"/>
</dbReference>
<feature type="transmembrane region" description="Helical" evidence="1">
    <location>
        <begin position="989"/>
        <end position="1011"/>
    </location>
</feature>